<dbReference type="PROSITE" id="PS51154">
    <property type="entry name" value="MACRO"/>
    <property type="match status" value="1"/>
</dbReference>
<dbReference type="Proteomes" id="UP000823399">
    <property type="component" value="Unassembled WGS sequence"/>
</dbReference>
<evidence type="ECO:0000313" key="2">
    <source>
        <dbReference type="EMBL" id="KAG2110999.1"/>
    </source>
</evidence>
<dbReference type="OrthoDB" id="6077599at2759"/>
<dbReference type="SUPFAM" id="SSF52949">
    <property type="entry name" value="Macro domain-like"/>
    <property type="match status" value="1"/>
</dbReference>
<dbReference type="CDD" id="cd02908">
    <property type="entry name" value="Macro_OAADPr_deacetylase"/>
    <property type="match status" value="1"/>
</dbReference>
<comment type="caution">
    <text evidence="2">The sequence shown here is derived from an EMBL/GenBank/DDBJ whole genome shotgun (WGS) entry which is preliminary data.</text>
</comment>
<proteinExistence type="predicted"/>
<dbReference type="GeneID" id="64699162"/>
<dbReference type="SMART" id="SM00506">
    <property type="entry name" value="A1pp"/>
    <property type="match status" value="1"/>
</dbReference>
<reference evidence="2" key="1">
    <citation type="journal article" date="2020" name="New Phytol.">
        <title>Comparative genomics reveals dynamic genome evolution in host specialist ectomycorrhizal fungi.</title>
        <authorList>
            <person name="Lofgren L.A."/>
            <person name="Nguyen N.H."/>
            <person name="Vilgalys R."/>
            <person name="Ruytinx J."/>
            <person name="Liao H.L."/>
            <person name="Branco S."/>
            <person name="Kuo A."/>
            <person name="LaButti K."/>
            <person name="Lipzen A."/>
            <person name="Andreopoulos W."/>
            <person name="Pangilinan J."/>
            <person name="Riley R."/>
            <person name="Hundley H."/>
            <person name="Na H."/>
            <person name="Barry K."/>
            <person name="Grigoriev I.V."/>
            <person name="Stajich J.E."/>
            <person name="Kennedy P.G."/>
        </authorList>
    </citation>
    <scope>NUCLEOTIDE SEQUENCE</scope>
    <source>
        <strain evidence="2">FC423</strain>
    </source>
</reference>
<dbReference type="RefSeq" id="XP_041294473.1">
    <property type="nucleotide sequence ID" value="XM_041436903.1"/>
</dbReference>
<dbReference type="InterPro" id="IPR002589">
    <property type="entry name" value="Macro_dom"/>
</dbReference>
<protein>
    <submittedName>
        <fullName evidence="2">A1pp-domain-containing protein</fullName>
    </submittedName>
</protein>
<evidence type="ECO:0000259" key="1">
    <source>
        <dbReference type="PROSITE" id="PS51154"/>
    </source>
</evidence>
<organism evidence="2 3">
    <name type="scientific">Suillus discolor</name>
    <dbReference type="NCBI Taxonomy" id="1912936"/>
    <lineage>
        <taxon>Eukaryota</taxon>
        <taxon>Fungi</taxon>
        <taxon>Dikarya</taxon>
        <taxon>Basidiomycota</taxon>
        <taxon>Agaricomycotina</taxon>
        <taxon>Agaricomycetes</taxon>
        <taxon>Agaricomycetidae</taxon>
        <taxon>Boletales</taxon>
        <taxon>Suillineae</taxon>
        <taxon>Suillaceae</taxon>
        <taxon>Suillus</taxon>
    </lineage>
</organism>
<dbReference type="InterPro" id="IPR043472">
    <property type="entry name" value="Macro_dom-like"/>
</dbReference>
<name>A0A9P7JV78_9AGAM</name>
<feature type="domain" description="Macro" evidence="1">
    <location>
        <begin position="27"/>
        <end position="199"/>
    </location>
</feature>
<dbReference type="PANTHER" id="PTHR11106">
    <property type="entry name" value="GANGLIOSIDE INDUCED DIFFERENTIATION ASSOCIATED PROTEIN 2-RELATED"/>
    <property type="match status" value="1"/>
</dbReference>
<accession>A0A9P7JV78</accession>
<sequence>MSTRIQPQSIRTVGELFANAAIKDVETPIYPPKRSLLSRVHLYQGDITEIEVDAIVNAAKSTLQGGGGDLVDGAIHMAAGPALAKACRELYPGRHPCPTGDAKITPGFQLPSKHVIHTVGPRWSVSSDTKTMASQLASCYRKSLQLAVDNNCKSIAFPLISTGIYGYPIGEAAHVALKETRIFLEGNNQIYEYVAIMRLHGSSFTRLQPENSFHIIFPLGPEYITESVELLSSVKGPVDE</sequence>
<dbReference type="PANTHER" id="PTHR11106:SF27">
    <property type="entry name" value="MACRO DOMAIN-CONTAINING PROTEIN"/>
    <property type="match status" value="1"/>
</dbReference>
<dbReference type="Gene3D" id="3.40.220.10">
    <property type="entry name" value="Leucine Aminopeptidase, subunit E, domain 1"/>
    <property type="match status" value="1"/>
</dbReference>
<evidence type="ECO:0000313" key="3">
    <source>
        <dbReference type="Proteomes" id="UP000823399"/>
    </source>
</evidence>
<dbReference type="AlphaFoldDB" id="A0A9P7JV78"/>
<gene>
    <name evidence="2" type="ORF">F5147DRAFT_688308</name>
</gene>
<dbReference type="EMBL" id="JABBWM010000019">
    <property type="protein sequence ID" value="KAG2110999.1"/>
    <property type="molecule type" value="Genomic_DNA"/>
</dbReference>
<keyword evidence="3" id="KW-1185">Reference proteome</keyword>
<dbReference type="Pfam" id="PF01661">
    <property type="entry name" value="Macro"/>
    <property type="match status" value="1"/>
</dbReference>